<feature type="region of interest" description="Disordered" evidence="13">
    <location>
        <begin position="775"/>
        <end position="794"/>
    </location>
</feature>
<keyword evidence="16" id="KW-1185">Reference proteome</keyword>
<dbReference type="EMBL" id="ADFV01098751">
    <property type="status" value="NOT_ANNOTATED_CDS"/>
    <property type="molecule type" value="Genomic_DNA"/>
</dbReference>
<reference evidence="15" key="3">
    <citation type="submission" date="2025-09" db="UniProtKB">
        <authorList>
            <consortium name="Ensembl"/>
        </authorList>
    </citation>
    <scope>IDENTIFICATION</scope>
</reference>
<keyword evidence="7 11" id="KW-0156">Chromatin regulator</keyword>
<dbReference type="EMBL" id="ADFV01098749">
    <property type="status" value="NOT_ANNOTATED_CDS"/>
    <property type="molecule type" value="Genomic_DNA"/>
</dbReference>
<feature type="compositionally biased region" description="Polar residues" evidence="13">
    <location>
        <begin position="848"/>
        <end position="868"/>
    </location>
</feature>
<dbReference type="Proteomes" id="UP000001073">
    <property type="component" value="Chromosome 17"/>
</dbReference>
<keyword evidence="4 11" id="KW-0489">Methyltransferase</keyword>
<dbReference type="GO" id="GO:0032259">
    <property type="term" value="P:methylation"/>
    <property type="evidence" value="ECO:0007669"/>
    <property type="project" value="UniProtKB-KW"/>
</dbReference>
<feature type="region of interest" description="Disordered" evidence="13">
    <location>
        <begin position="839"/>
        <end position="921"/>
    </location>
</feature>
<feature type="compositionally biased region" description="Basic and acidic residues" evidence="13">
    <location>
        <begin position="252"/>
        <end position="263"/>
    </location>
</feature>
<evidence type="ECO:0000256" key="13">
    <source>
        <dbReference type="SAM" id="MobiDB-lite"/>
    </source>
</evidence>
<evidence type="ECO:0000256" key="4">
    <source>
        <dbReference type="ARBA" id="ARBA00022603"/>
    </source>
</evidence>
<dbReference type="PANTHER" id="PTHR21451">
    <property type="entry name" value="HISTONE H3 METHYLTRANSFERASE"/>
    <property type="match status" value="1"/>
</dbReference>
<dbReference type="EC" id="2.1.1.360" evidence="2 11"/>
<keyword evidence="5 11" id="KW-0808">Transferase</keyword>
<evidence type="ECO:0000256" key="5">
    <source>
        <dbReference type="ARBA" id="ARBA00022679"/>
    </source>
</evidence>
<evidence type="ECO:0000256" key="11">
    <source>
        <dbReference type="RuleBase" id="RU271113"/>
    </source>
</evidence>
<dbReference type="GO" id="GO:0006281">
    <property type="term" value="P:DNA repair"/>
    <property type="evidence" value="ECO:0007669"/>
    <property type="project" value="TreeGrafter"/>
</dbReference>
<dbReference type="GeneTree" id="ENSGT00390000013515"/>
<name>A0A2I3HF87_NOMLE</name>
<dbReference type="EMBL" id="ADFV01098744">
    <property type="status" value="NOT_ANNOTATED_CDS"/>
    <property type="molecule type" value="Genomic_DNA"/>
</dbReference>
<evidence type="ECO:0000256" key="1">
    <source>
        <dbReference type="ARBA" id="ARBA00004123"/>
    </source>
</evidence>
<accession>A0A2I3HF87</accession>
<evidence type="ECO:0000256" key="2">
    <source>
        <dbReference type="ARBA" id="ARBA00012190"/>
    </source>
</evidence>
<evidence type="ECO:0000313" key="16">
    <source>
        <dbReference type="Proteomes" id="UP000001073"/>
    </source>
</evidence>
<evidence type="ECO:0000256" key="3">
    <source>
        <dbReference type="ARBA" id="ARBA00020987"/>
    </source>
</evidence>
<comment type="similarity">
    <text evidence="11">Belongs to the class I-like SAM-binding methyltransferase superfamily. DOT1 family.</text>
</comment>
<dbReference type="Gene3D" id="3.40.50.150">
    <property type="entry name" value="Vaccinia Virus protein VP39"/>
    <property type="match status" value="1"/>
</dbReference>
<feature type="region of interest" description="Disordered" evidence="13">
    <location>
        <begin position="933"/>
        <end position="989"/>
    </location>
</feature>
<dbReference type="Gene3D" id="1.10.260.60">
    <property type="match status" value="1"/>
</dbReference>
<evidence type="ECO:0000259" key="14">
    <source>
        <dbReference type="PROSITE" id="PS51569"/>
    </source>
</evidence>
<dbReference type="Ensembl" id="ENSNLET00000040131.1">
    <property type="protein sequence ID" value="ENSNLEP00000042313.1"/>
    <property type="gene ID" value="ENSNLEG00000002122.3"/>
</dbReference>
<evidence type="ECO:0000256" key="7">
    <source>
        <dbReference type="ARBA" id="ARBA00022853"/>
    </source>
</evidence>
<proteinExistence type="inferred from homology"/>
<evidence type="ECO:0000256" key="8">
    <source>
        <dbReference type="ARBA" id="ARBA00023242"/>
    </source>
</evidence>
<feature type="compositionally biased region" description="Basic and acidic residues" evidence="13">
    <location>
        <begin position="682"/>
        <end position="691"/>
    </location>
</feature>
<feature type="compositionally biased region" description="Polar residues" evidence="13">
    <location>
        <begin position="781"/>
        <end position="794"/>
    </location>
</feature>
<feature type="region of interest" description="Disordered" evidence="13">
    <location>
        <begin position="666"/>
        <end position="735"/>
    </location>
</feature>
<dbReference type="EMBL" id="ADFV01098745">
    <property type="status" value="NOT_ANNOTATED_CDS"/>
    <property type="molecule type" value="Genomic_DNA"/>
</dbReference>
<dbReference type="AlphaFoldDB" id="A0A2I3HF87"/>
<dbReference type="EMBL" id="ADFV01098743">
    <property type="status" value="NOT_ANNOTATED_CDS"/>
    <property type="molecule type" value="Genomic_DNA"/>
</dbReference>
<reference evidence="15" key="2">
    <citation type="submission" date="2025-08" db="UniProtKB">
        <authorList>
            <consortium name="Ensembl"/>
        </authorList>
    </citation>
    <scope>IDENTIFICATION</scope>
</reference>
<feature type="coiled-coil region" evidence="12">
    <location>
        <begin position="411"/>
        <end position="518"/>
    </location>
</feature>
<feature type="compositionally biased region" description="Polar residues" evidence="13">
    <location>
        <begin position="321"/>
        <end position="332"/>
    </location>
</feature>
<dbReference type="GO" id="GO:0005634">
    <property type="term" value="C:nucleus"/>
    <property type="evidence" value="ECO:0007669"/>
    <property type="project" value="UniProtKB-SubCell"/>
</dbReference>
<dbReference type="EMBL" id="ADFV01098752">
    <property type="status" value="NOT_ANNOTATED_CDS"/>
    <property type="molecule type" value="Genomic_DNA"/>
</dbReference>
<comment type="subcellular location">
    <subcellularLocation>
        <location evidence="1 11">Nucleus</location>
    </subcellularLocation>
</comment>
<evidence type="ECO:0000313" key="15">
    <source>
        <dbReference type="Ensembl" id="ENSNLEP00000042313.1"/>
    </source>
</evidence>
<evidence type="ECO:0000256" key="9">
    <source>
        <dbReference type="ARBA" id="ARBA00029821"/>
    </source>
</evidence>
<comment type="miscellaneous">
    <text evidence="11">In contrast to other lysine histone methyltransferases, it does not contain a SET domain, suggesting the existence of another mechanism for methylation of lysine residues of histones.</text>
</comment>
<feature type="region of interest" description="Disordered" evidence="13">
    <location>
        <begin position="229"/>
        <end position="349"/>
    </location>
</feature>
<feature type="compositionally biased region" description="Basic residues" evidence="13">
    <location>
        <begin position="275"/>
        <end position="298"/>
    </location>
</feature>
<comment type="function">
    <text evidence="11">Histone methyltransferase that specifically trimethylates histone H3 to form H3K79me3. This methylation is required for telomere silencing and for the pachytene checkpoint during the meiotic cell cycle by allowing the recruitment of RAD9 to double strand breaks. Nucleosomes are preferred as substrate compared to free histone.</text>
</comment>
<dbReference type="EMBL" id="ADFV01098750">
    <property type="status" value="NOT_ANNOTATED_CDS"/>
    <property type="molecule type" value="Genomic_DNA"/>
</dbReference>
<dbReference type="FunFam" id="3.40.50.150:FF:000033">
    <property type="entry name" value="Histone-lysine N-methyltransferase, H3 lysine-79 specific"/>
    <property type="match status" value="1"/>
</dbReference>
<protein>
    <recommendedName>
        <fullName evidence="3 11">Histone-lysine N-methyltransferase, H3 lysine-79 specific</fullName>
        <ecNumber evidence="2 11">2.1.1.360</ecNumber>
    </recommendedName>
    <alternativeName>
        <fullName evidence="9 11">Histone H3-K79 methyltransferase</fullName>
    </alternativeName>
</protein>
<feature type="compositionally biased region" description="Polar residues" evidence="13">
    <location>
        <begin position="1045"/>
        <end position="1057"/>
    </location>
</feature>
<keyword evidence="12" id="KW-0175">Coiled coil</keyword>
<dbReference type="EMBL" id="ADFV01098746">
    <property type="status" value="NOT_ANNOTATED_CDS"/>
    <property type="molecule type" value="Genomic_DNA"/>
</dbReference>
<feature type="compositionally biased region" description="Polar residues" evidence="13">
    <location>
        <begin position="876"/>
        <end position="892"/>
    </location>
</feature>
<keyword evidence="6 11" id="KW-0949">S-adenosyl-L-methionine</keyword>
<dbReference type="SUPFAM" id="SSF53335">
    <property type="entry name" value="S-adenosyl-L-methionine-dependent methyltransferases"/>
    <property type="match status" value="1"/>
</dbReference>
<dbReference type="CDD" id="cd20902">
    <property type="entry name" value="CC_DOT1L"/>
    <property type="match status" value="1"/>
</dbReference>
<feature type="domain" description="DOT1" evidence="14">
    <location>
        <begin position="1"/>
        <end position="235"/>
    </location>
</feature>
<dbReference type="PROSITE" id="PS51569">
    <property type="entry name" value="DOT1"/>
    <property type="match status" value="1"/>
</dbReference>
<gene>
    <name evidence="15" type="primary">DOT1L</name>
</gene>
<evidence type="ECO:0000256" key="6">
    <source>
        <dbReference type="ARBA" id="ARBA00022691"/>
    </source>
</evidence>
<organism evidence="15 16">
    <name type="scientific">Nomascus leucogenys</name>
    <name type="common">Northern white-cheeked gibbon</name>
    <name type="synonym">Hylobates leucogenys</name>
    <dbReference type="NCBI Taxonomy" id="61853"/>
    <lineage>
        <taxon>Eukaryota</taxon>
        <taxon>Metazoa</taxon>
        <taxon>Chordata</taxon>
        <taxon>Craniata</taxon>
        <taxon>Vertebrata</taxon>
        <taxon>Euteleostomi</taxon>
        <taxon>Mammalia</taxon>
        <taxon>Eutheria</taxon>
        <taxon>Euarchontoglires</taxon>
        <taxon>Primates</taxon>
        <taxon>Haplorrhini</taxon>
        <taxon>Catarrhini</taxon>
        <taxon>Hylobatidae</taxon>
        <taxon>Nomascus</taxon>
    </lineage>
</organism>
<dbReference type="InterPro" id="IPR025789">
    <property type="entry name" value="DOT1_dom"/>
</dbReference>
<dbReference type="InterPro" id="IPR029063">
    <property type="entry name" value="SAM-dependent_MTases_sf"/>
</dbReference>
<dbReference type="Pfam" id="PF08123">
    <property type="entry name" value="DOT1"/>
    <property type="match status" value="1"/>
</dbReference>
<dbReference type="EMBL" id="ADFV01098747">
    <property type="status" value="NOT_ANNOTATED_CDS"/>
    <property type="molecule type" value="Genomic_DNA"/>
</dbReference>
<feature type="compositionally biased region" description="Acidic residues" evidence="13">
    <location>
        <begin position="1058"/>
        <end position="1068"/>
    </location>
</feature>
<feature type="compositionally biased region" description="Low complexity" evidence="13">
    <location>
        <begin position="941"/>
        <end position="952"/>
    </location>
</feature>
<dbReference type="PANTHER" id="PTHR21451:SF0">
    <property type="entry name" value="HISTONE-LYSINE N-METHYLTRANSFERASE, H3 LYSINE-79 SPECIFIC"/>
    <property type="match status" value="1"/>
</dbReference>
<reference evidence="15 16" key="1">
    <citation type="submission" date="2012-10" db="EMBL/GenBank/DDBJ databases">
        <authorList>
            <consortium name="Gibbon Genome Sequencing Consortium"/>
        </authorList>
    </citation>
    <scope>NUCLEOTIDE SEQUENCE [LARGE SCALE GENOMIC DNA]</scope>
</reference>
<dbReference type="InterPro" id="IPR030445">
    <property type="entry name" value="H3-K79_meTrfase"/>
</dbReference>
<dbReference type="GO" id="GO:0140956">
    <property type="term" value="F:histone H3K79 trimethyltransferase activity"/>
    <property type="evidence" value="ECO:0007669"/>
    <property type="project" value="UniProtKB-EC"/>
</dbReference>
<dbReference type="EMBL" id="ADFV01098748">
    <property type="status" value="NOT_ANNOTATED_CDS"/>
    <property type="molecule type" value="Genomic_DNA"/>
</dbReference>
<keyword evidence="8 11" id="KW-0539">Nucleus</keyword>
<evidence type="ECO:0000256" key="12">
    <source>
        <dbReference type="SAM" id="Coils"/>
    </source>
</evidence>
<feature type="region of interest" description="Disordered" evidence="13">
    <location>
        <begin position="1043"/>
        <end position="1095"/>
    </location>
</feature>
<sequence>MKLNTRPSTGLLRHILQQVYNHSVTDPEKLNNYEPFSPEVYGETSFDLVAQMIDEIKMTDDDLFVDLGSGVGQVVLQVAAATNCKHHYGVEKADIPAKYAETMDREFRKWMKWYGKKHAEYTLERGDFLSEEWRERIANTSVIFVNNFAFGPEVDHQLKERFANMKEGGRIVSSKPFAPLNFRINSRNLSDIGTIMRVVELSPLKGSVSWTGKPVSYYLHTIDRTIEEQEAARRRQQRDSKSNAATPTNGPEGKDSGAEEEKAGAATVKKPSPSKARKKKLNKKGRKMAGRKRGRPKKMNTANPERKPKKNQTALDALHAQTVSQTAASSPQDAYRSPHSPFYQLPPSVQRHSPNPLLVAPTPPALQKLLESFKIQYLQFLAYTKTPQYKASLQELLGQEKEKNAQLLGTAQQLLSHCQAQKEEIRRLFQQKLDELGVKALTYNDLIQAQKEISAHNQQLREQSEQLEQDNRALRSQSLQLLKARCEELQLDWATLSLEKLLKEKQALKSQISEKQRHCLELQISIVELEKSQRQQELLQLKSCVPPDDALSLHLRGKGALGRELEPDASRLHLELDCAKFSLPHLSSMSPELSMNGQAAGYELCGALSRPSSKQNTPQYLASPLDQEVVPCTPSHGGRPRLEKLSGLAAPDYTRLSPAKIVLRRHLSQDHTVPGRPAASELHSRAEHTKENGLPYQSPSVPGSMKLSPQDPRPLSPGALQLAGEKSSEKGLRERAYGSSGELITSLPISIPLSTVQPNKLPVSIPLASVVLPSRAERARSTPSPVLQPRDPSSTLEKQIGANAHGAGSRSLALAPAGFSYAGSVAISGALAGSPASLTPGAEPATLDESSSSGSLFATVGSRSSTPQHPLLLAQPRNSLPASPAHQLSSSPRLGGATQGPLPEASKGDLPSDSGFSDPESEAKRRIVFTIATGAGSAKQSPSSKHSPLTSSARGDCVLSHGQDSRKRGRRKRASTGTPSLSAGVSPKRRALPSVAGLFTQPSGSPLNLNSMLSNIIQPLGSTPISSPETSLKSYLIVVKKERPLSQTNGAHYSPLTSDEEPGSEDEPSSARIERKIATISLESKSPPKTLENGE</sequence>
<comment type="catalytic activity">
    <reaction evidence="10 11">
        <text>L-lysyl(79)-[histone H3] + 3 S-adenosyl-L-methionine = N(6),N(6),N(6)-trimethyl-L-lysyl(79)-[histone H3] + 3 S-adenosyl-L-homocysteine + 3 H(+)</text>
        <dbReference type="Rhea" id="RHEA:60328"/>
        <dbReference type="Rhea" id="RHEA-COMP:15549"/>
        <dbReference type="Rhea" id="RHEA-COMP:15552"/>
        <dbReference type="ChEBI" id="CHEBI:15378"/>
        <dbReference type="ChEBI" id="CHEBI:29969"/>
        <dbReference type="ChEBI" id="CHEBI:57856"/>
        <dbReference type="ChEBI" id="CHEBI:59789"/>
        <dbReference type="ChEBI" id="CHEBI:61961"/>
        <dbReference type="EC" id="2.1.1.360"/>
    </reaction>
</comment>
<dbReference type="GO" id="GO:0000077">
    <property type="term" value="P:DNA damage checkpoint signaling"/>
    <property type="evidence" value="ECO:0007669"/>
    <property type="project" value="TreeGrafter"/>
</dbReference>
<feature type="compositionally biased region" description="Basic and acidic residues" evidence="13">
    <location>
        <begin position="726"/>
        <end position="735"/>
    </location>
</feature>
<evidence type="ECO:0000256" key="10">
    <source>
        <dbReference type="ARBA" id="ARBA00047770"/>
    </source>
</evidence>
<dbReference type="CDD" id="cd02440">
    <property type="entry name" value="AdoMet_MTases"/>
    <property type="match status" value="1"/>
</dbReference>
<feature type="compositionally biased region" description="Basic and acidic residues" evidence="13">
    <location>
        <begin position="229"/>
        <end position="241"/>
    </location>
</feature>